<dbReference type="EMBL" id="JAVYJV010000060">
    <property type="protein sequence ID" value="KAK4337052.1"/>
    <property type="molecule type" value="Genomic_DNA"/>
</dbReference>
<feature type="compositionally biased region" description="Polar residues" evidence="11">
    <location>
        <begin position="111"/>
        <end position="137"/>
    </location>
</feature>
<comment type="subcellular location">
    <subcellularLocation>
        <location evidence="2">Nucleus</location>
    </subcellularLocation>
</comment>
<dbReference type="PANTHER" id="PTHR10625:SF5">
    <property type="entry name" value="HISTONE DEACETYLASE"/>
    <property type="match status" value="1"/>
</dbReference>
<dbReference type="EC" id="3.5.1.98" evidence="4"/>
<evidence type="ECO:0000256" key="5">
    <source>
        <dbReference type="ARBA" id="ARBA00022491"/>
    </source>
</evidence>
<feature type="region of interest" description="Disordered" evidence="11">
    <location>
        <begin position="38"/>
        <end position="59"/>
    </location>
</feature>
<evidence type="ECO:0000313" key="14">
    <source>
        <dbReference type="Proteomes" id="UP001291623"/>
    </source>
</evidence>
<evidence type="ECO:0000256" key="2">
    <source>
        <dbReference type="ARBA" id="ARBA00004123"/>
    </source>
</evidence>
<protein>
    <recommendedName>
        <fullName evidence="4">histone deacetylase</fullName>
        <ecNumber evidence="4">3.5.1.98</ecNumber>
    </recommendedName>
</protein>
<name>A0AAE1QS00_9SOLA</name>
<dbReference type="Gene3D" id="3.40.800.20">
    <property type="entry name" value="Histone deacetylase domain"/>
    <property type="match status" value="1"/>
</dbReference>
<evidence type="ECO:0000256" key="3">
    <source>
        <dbReference type="ARBA" id="ARBA00007738"/>
    </source>
</evidence>
<evidence type="ECO:0000256" key="6">
    <source>
        <dbReference type="ARBA" id="ARBA00022801"/>
    </source>
</evidence>
<keyword evidence="5" id="KW-0678">Repressor</keyword>
<dbReference type="PANTHER" id="PTHR10625">
    <property type="entry name" value="HISTONE DEACETYLASE HDAC1-RELATED"/>
    <property type="match status" value="1"/>
</dbReference>
<keyword evidence="9" id="KW-0804">Transcription</keyword>
<evidence type="ECO:0000313" key="13">
    <source>
        <dbReference type="EMBL" id="KAK4337052.1"/>
    </source>
</evidence>
<organism evidence="13 14">
    <name type="scientific">Anisodus tanguticus</name>
    <dbReference type="NCBI Taxonomy" id="243964"/>
    <lineage>
        <taxon>Eukaryota</taxon>
        <taxon>Viridiplantae</taxon>
        <taxon>Streptophyta</taxon>
        <taxon>Embryophyta</taxon>
        <taxon>Tracheophyta</taxon>
        <taxon>Spermatophyta</taxon>
        <taxon>Magnoliopsida</taxon>
        <taxon>eudicotyledons</taxon>
        <taxon>Gunneridae</taxon>
        <taxon>Pentapetalae</taxon>
        <taxon>asterids</taxon>
        <taxon>lamiids</taxon>
        <taxon>Solanales</taxon>
        <taxon>Solanaceae</taxon>
        <taxon>Solanoideae</taxon>
        <taxon>Hyoscyameae</taxon>
        <taxon>Anisodus</taxon>
    </lineage>
</organism>
<sequence>MSSSAVGSISLNQSFINTATAASFRKTHGVAPLLVSNSVDSPLTRDSSPPTMNHSFQTHSDQQFNSNQNFSTGMPINPTVASIRSLRKPLNRTQSAPLSFGYPILPNVVNATNQGNNSPQAKQSPNNSSIITKNNLPNGPIDTEFVKQRVRQTVLTRSANRQQKQPLLQNKFKQQKHHSFSLDEEPSDEKNKSFDKNVDSGSGSFDECYIENMPKSEYDLKLENEALLQFQQQQLIQNLQQGIGSFNYEAQLSQLSPSEQLLYQQLILQQQQQLLLLFQQQQANSNIYSKNHDQVPINDLPGLSSLNISDEMSNNYNQYTQAFLDRFNLSNNLLKRASSTPVVQLVSPLINQNKVSYSSLVGTFSHLNLSQNNLSMISSTSNPGSPDPIDQNSTAIVTDESMLRHDCTCGNPNNHLENPTRLLAIFKRLFITGLSSKCCYLPARKATIEELESVHGSTYCQLFAVDSQSRQKLDASQIDKLPIKSYVKMNCGGVGVDSDTVWNESLTASAVRFAAGCVIDLAILVAKNKLKNGFAIVRPPGHHAEYQQPMGFCYFNSVAVAAQQLKLKLGLKRILILDWDVHHGNGTQKQFYDDDKVLYMSLHRHDQGNFFPGTGDVTECGIAGSSLGKTINIAWYGSVNLYGDAEYLAAFRSIVLPVIQEWKPEMVLVSCGFDAAEGHLPQLGGYHLSPAMFGWMTNEVLKLTNGKIVLALEGGYELSSICSSTEQVVKALLNLPLESISETELSRRPNLMAVETLTKVYKIQSKFF</sequence>
<feature type="domain" description="Histone deacetylase" evidence="12">
    <location>
        <begin position="415"/>
        <end position="732"/>
    </location>
</feature>
<feature type="region of interest" description="Disordered" evidence="11">
    <location>
        <begin position="156"/>
        <end position="199"/>
    </location>
</feature>
<dbReference type="GO" id="GO:0000118">
    <property type="term" value="C:histone deacetylase complex"/>
    <property type="evidence" value="ECO:0007669"/>
    <property type="project" value="TreeGrafter"/>
</dbReference>
<keyword evidence="10" id="KW-0539">Nucleus</keyword>
<evidence type="ECO:0000256" key="7">
    <source>
        <dbReference type="ARBA" id="ARBA00022853"/>
    </source>
</evidence>
<dbReference type="InterPro" id="IPR023696">
    <property type="entry name" value="Ureohydrolase_dom_sf"/>
</dbReference>
<dbReference type="InterPro" id="IPR037138">
    <property type="entry name" value="His_deacetylse_dom_sf"/>
</dbReference>
<comment type="similarity">
    <text evidence="3">Belongs to the histone deacetylase family. HD type 2 subfamily.</text>
</comment>
<evidence type="ECO:0000256" key="8">
    <source>
        <dbReference type="ARBA" id="ARBA00023015"/>
    </source>
</evidence>
<feature type="compositionally biased region" description="Polar residues" evidence="11">
    <location>
        <begin position="156"/>
        <end position="172"/>
    </location>
</feature>
<keyword evidence="14" id="KW-1185">Reference proteome</keyword>
<evidence type="ECO:0000256" key="4">
    <source>
        <dbReference type="ARBA" id="ARBA00012111"/>
    </source>
</evidence>
<reference evidence="13" key="1">
    <citation type="submission" date="2023-12" db="EMBL/GenBank/DDBJ databases">
        <title>Genome assembly of Anisodus tanguticus.</title>
        <authorList>
            <person name="Wang Y.-J."/>
        </authorList>
    </citation>
    <scope>NUCLEOTIDE SEQUENCE</scope>
    <source>
        <strain evidence="13">KB-2021</strain>
        <tissue evidence="13">Leaf</tissue>
    </source>
</reference>
<proteinExistence type="inferred from homology"/>
<dbReference type="GO" id="GO:0141221">
    <property type="term" value="F:histone deacetylase activity, hydrolytic mechanism"/>
    <property type="evidence" value="ECO:0007669"/>
    <property type="project" value="UniProtKB-EC"/>
</dbReference>
<dbReference type="InterPro" id="IPR023801">
    <property type="entry name" value="His_deacetylse_dom"/>
</dbReference>
<keyword evidence="6" id="KW-0378">Hydrolase</keyword>
<evidence type="ECO:0000256" key="1">
    <source>
        <dbReference type="ARBA" id="ARBA00001947"/>
    </source>
</evidence>
<keyword evidence="7" id="KW-0156">Chromatin regulator</keyword>
<feature type="region of interest" description="Disordered" evidence="11">
    <location>
        <begin position="111"/>
        <end position="141"/>
    </location>
</feature>
<dbReference type="PRINTS" id="PR01270">
    <property type="entry name" value="HDASUPER"/>
</dbReference>
<dbReference type="Proteomes" id="UP001291623">
    <property type="component" value="Unassembled WGS sequence"/>
</dbReference>
<comment type="caution">
    <text evidence="13">The sequence shown here is derived from an EMBL/GenBank/DDBJ whole genome shotgun (WGS) entry which is preliminary data.</text>
</comment>
<evidence type="ECO:0000256" key="10">
    <source>
        <dbReference type="ARBA" id="ARBA00023242"/>
    </source>
</evidence>
<feature type="compositionally biased region" description="Basic and acidic residues" evidence="11">
    <location>
        <begin position="188"/>
        <end position="198"/>
    </location>
</feature>
<dbReference type="SUPFAM" id="SSF52768">
    <property type="entry name" value="Arginase/deacetylase"/>
    <property type="match status" value="1"/>
</dbReference>
<evidence type="ECO:0000256" key="9">
    <source>
        <dbReference type="ARBA" id="ARBA00023163"/>
    </source>
</evidence>
<dbReference type="GO" id="GO:0040029">
    <property type="term" value="P:epigenetic regulation of gene expression"/>
    <property type="evidence" value="ECO:0007669"/>
    <property type="project" value="TreeGrafter"/>
</dbReference>
<dbReference type="Pfam" id="PF00850">
    <property type="entry name" value="Hist_deacetyl"/>
    <property type="match status" value="1"/>
</dbReference>
<dbReference type="AlphaFoldDB" id="A0AAE1QS00"/>
<keyword evidence="8" id="KW-0805">Transcription regulation</keyword>
<dbReference type="InterPro" id="IPR000286">
    <property type="entry name" value="HDACs"/>
</dbReference>
<accession>A0AAE1QS00</accession>
<gene>
    <name evidence="13" type="ORF">RND71_044128</name>
</gene>
<evidence type="ECO:0000259" key="12">
    <source>
        <dbReference type="Pfam" id="PF00850"/>
    </source>
</evidence>
<comment type="cofactor">
    <cofactor evidence="1">
        <name>Zn(2+)</name>
        <dbReference type="ChEBI" id="CHEBI:29105"/>
    </cofactor>
</comment>
<evidence type="ECO:0000256" key="11">
    <source>
        <dbReference type="SAM" id="MobiDB-lite"/>
    </source>
</evidence>